<protein>
    <submittedName>
        <fullName evidence="2">Uncharacterized protein</fullName>
    </submittedName>
</protein>
<dbReference type="AlphaFoldDB" id="A0A2P5I1H6"/>
<feature type="compositionally biased region" description="Basic and acidic residues" evidence="1">
    <location>
        <begin position="500"/>
        <end position="516"/>
    </location>
</feature>
<feature type="compositionally biased region" description="Basic and acidic residues" evidence="1">
    <location>
        <begin position="525"/>
        <end position="537"/>
    </location>
</feature>
<dbReference type="Proteomes" id="UP000094444">
    <property type="component" value="Unassembled WGS sequence"/>
</dbReference>
<dbReference type="OrthoDB" id="5223265at2759"/>
<feature type="compositionally biased region" description="Polar residues" evidence="1">
    <location>
        <begin position="365"/>
        <end position="379"/>
    </location>
</feature>
<evidence type="ECO:0000256" key="1">
    <source>
        <dbReference type="SAM" id="MobiDB-lite"/>
    </source>
</evidence>
<evidence type="ECO:0000313" key="3">
    <source>
        <dbReference type="Proteomes" id="UP000094444"/>
    </source>
</evidence>
<feature type="compositionally biased region" description="Basic and acidic residues" evidence="1">
    <location>
        <begin position="477"/>
        <end position="490"/>
    </location>
</feature>
<feature type="compositionally biased region" description="Polar residues" evidence="1">
    <location>
        <begin position="538"/>
        <end position="552"/>
    </location>
</feature>
<gene>
    <name evidence="2" type="ORF">DHEL01_v205303</name>
</gene>
<comment type="caution">
    <text evidence="2">The sequence shown here is derived from an EMBL/GenBank/DDBJ whole genome shotgun (WGS) entry which is preliminary data.</text>
</comment>
<feature type="compositionally biased region" description="Acidic residues" evidence="1">
    <location>
        <begin position="453"/>
        <end position="469"/>
    </location>
</feature>
<organism evidence="2 3">
    <name type="scientific">Diaporthe helianthi</name>
    <dbReference type="NCBI Taxonomy" id="158607"/>
    <lineage>
        <taxon>Eukaryota</taxon>
        <taxon>Fungi</taxon>
        <taxon>Dikarya</taxon>
        <taxon>Ascomycota</taxon>
        <taxon>Pezizomycotina</taxon>
        <taxon>Sordariomycetes</taxon>
        <taxon>Sordariomycetidae</taxon>
        <taxon>Diaporthales</taxon>
        <taxon>Diaporthaceae</taxon>
        <taxon>Diaporthe</taxon>
    </lineage>
</organism>
<proteinExistence type="predicted"/>
<name>A0A2P5I1H6_DIAHE</name>
<sequence>MASAKRRRDEDDDSPQSKRNKSNGGFTIKDFMADFPPLKGPMVVDKEMPLPSTFLADHELQDASARKPPFGSTFNVALPAQLRDHDKRAALDAPYKWMKKQYSHCIIPELGEEYDFAYDSDTFHTLRDLHNARVQIRQGKSLRDYIIQSLATRWLSLAEEGRPSSDGYLGHGEIFVATFLPLSDDNDELKLFFESNYSGELSAQHYIPRSKYSVHFVGEPNKSISGEILSVHVGSVLIRNTRTGQVIHLDTGATRTTREDRSRRAGRVLKSWFDFLKEKCPDADLGPIATSVPLIIDVDKETHPTQRSIHALVSATLFLKRRVTNWGDMMAFTIRGKPSSKTMANCALRSISGWLGLKSPRDTFRSNTSRKPQTFQNNYEKGALSGRQQPVPESQRIRAAKKGEPLVYNTGAGFTNQADSDNEADSDDAAGSDDEAASDNENSLPDTTHESVSGDEETASVDRPSDDDQQVQSVDYEVSKTEESEHEHSNTADTQYEMAIDEKPKNDKSNKEDNPKKNGPHSKRHASEDIVAKKSDSARASTINVRNLRSSA</sequence>
<keyword evidence="3" id="KW-1185">Reference proteome</keyword>
<dbReference type="EMBL" id="MAVT02000384">
    <property type="protein sequence ID" value="POS76307.1"/>
    <property type="molecule type" value="Genomic_DNA"/>
</dbReference>
<accession>A0A2P5I1H6</accession>
<evidence type="ECO:0000313" key="2">
    <source>
        <dbReference type="EMBL" id="POS76307.1"/>
    </source>
</evidence>
<feature type="region of interest" description="Disordered" evidence="1">
    <location>
        <begin position="1"/>
        <end position="28"/>
    </location>
</feature>
<feature type="compositionally biased region" description="Acidic residues" evidence="1">
    <location>
        <begin position="420"/>
        <end position="438"/>
    </location>
</feature>
<feature type="region of interest" description="Disordered" evidence="1">
    <location>
        <begin position="362"/>
        <end position="552"/>
    </location>
</feature>
<reference evidence="2" key="1">
    <citation type="submission" date="2017-09" db="EMBL/GenBank/DDBJ databases">
        <title>Polyketide synthases of a Diaporthe helianthi virulent isolate.</title>
        <authorList>
            <person name="Baroncelli R."/>
        </authorList>
    </citation>
    <scope>NUCLEOTIDE SEQUENCE [LARGE SCALE GENOMIC DNA]</scope>
    <source>
        <strain evidence="2">7/96</strain>
    </source>
</reference>
<dbReference type="InParanoid" id="A0A2P5I1H6"/>